<protein>
    <submittedName>
        <fullName evidence="1">Uncharacterized protein</fullName>
    </submittedName>
</protein>
<proteinExistence type="predicted"/>
<organism evidence="1 2">
    <name type="scientific">Halomonas alkalicola</name>
    <dbReference type="NCBI Taxonomy" id="1930622"/>
    <lineage>
        <taxon>Bacteria</taxon>
        <taxon>Pseudomonadati</taxon>
        <taxon>Pseudomonadota</taxon>
        <taxon>Gammaproteobacteria</taxon>
        <taxon>Oceanospirillales</taxon>
        <taxon>Halomonadaceae</taxon>
        <taxon>Halomonas</taxon>
    </lineage>
</organism>
<name>A0ABY9H5L7_9GAMM</name>
<evidence type="ECO:0000313" key="1">
    <source>
        <dbReference type="EMBL" id="WLI73436.1"/>
    </source>
</evidence>
<gene>
    <name evidence="1" type="ORF">B6N23_00325</name>
</gene>
<keyword evidence="2" id="KW-1185">Reference proteome</keyword>
<dbReference type="RefSeq" id="WP_305501104.1">
    <property type="nucleotide sequence ID" value="NZ_CP131913.1"/>
</dbReference>
<dbReference type="Proteomes" id="UP001235344">
    <property type="component" value="Chromosome"/>
</dbReference>
<dbReference type="EMBL" id="CP131913">
    <property type="protein sequence ID" value="WLI73436.1"/>
    <property type="molecule type" value="Genomic_DNA"/>
</dbReference>
<sequence>MSSISLERDAVGTFILSCRCGSVEIGRGEIRWQAFEIEPRPNSLALVTCKQCQAQAQLSDPKPAIEGASC</sequence>
<reference evidence="1 2" key="1">
    <citation type="submission" date="2023-08" db="EMBL/GenBank/DDBJ databases">
        <title>Transcriptome Analysis of Halomonas alkalicola CICC 11012s to Identify the Genes Involved in Alkaline Tolerances.</title>
        <authorList>
            <person name="Zhai L."/>
        </authorList>
    </citation>
    <scope>NUCLEOTIDE SEQUENCE [LARGE SCALE GENOMIC DNA]</scope>
    <source>
        <strain evidence="1 2">CICC 11012s</strain>
    </source>
</reference>
<accession>A0ABY9H5L7</accession>
<evidence type="ECO:0000313" key="2">
    <source>
        <dbReference type="Proteomes" id="UP001235344"/>
    </source>
</evidence>